<dbReference type="HOGENOM" id="CLU_905161_0_0_5"/>
<name>A0A077AXD8_9PROT</name>
<dbReference type="eggNOG" id="COG1718">
    <property type="taxonomic scope" value="Bacteria"/>
</dbReference>
<sequence>MIQKLKNLAIRLAKSWYQKDAKDDRLKNCFWGSKDYKMRIFPFFFSLISFCLADSDLRNYVESNLPQTSNVRHLEWQGQSYWVKKADANKGWLSYTGKKIVNFLVPDKIIAPTTICNETILKIEARRLKECDQKQGSCARLIMQGDDWILVSDAGKSFEYVLRGLPVDQRLPYIMKGLEAVLNLHDRHMVHGRASVKDLTLTPQNQFLFIDLAEDPESLMTYDEARTRDLINYFMTTVAFLRTDEALEHQYATLFIEKFPQDLKPLLHRVIDKTKWLGKIAYAAQWFGGKDTVKFAQAHRLLHKRLK</sequence>
<dbReference type="KEGG" id="paca:ID47_07845"/>
<protein>
    <submittedName>
        <fullName evidence="1">Uncharacterized protein</fullName>
    </submittedName>
</protein>
<evidence type="ECO:0000313" key="1">
    <source>
        <dbReference type="EMBL" id="AIK96649.1"/>
    </source>
</evidence>
<evidence type="ECO:0000313" key="2">
    <source>
        <dbReference type="Proteomes" id="UP000028926"/>
    </source>
</evidence>
<dbReference type="AlphaFoldDB" id="A0A077AXD8"/>
<dbReference type="Proteomes" id="UP000028926">
    <property type="component" value="Chromosome"/>
</dbReference>
<keyword evidence="2" id="KW-1185">Reference proteome</keyword>
<proteinExistence type="predicted"/>
<dbReference type="EMBL" id="CP008941">
    <property type="protein sequence ID" value="AIK96649.1"/>
    <property type="molecule type" value="Genomic_DNA"/>
</dbReference>
<reference evidence="1 2" key="1">
    <citation type="submission" date="2014-07" db="EMBL/GenBank/DDBJ databases">
        <title>Comparative genomic insights into amoeba endosymbionts belonging to the families of Holosporaceae and Candidatus Midichloriaceae within Rickettsiales.</title>
        <authorList>
            <person name="Wang Z."/>
            <person name="Wu M."/>
        </authorList>
    </citation>
    <scope>NUCLEOTIDE SEQUENCE [LARGE SCALE GENOMIC DNA]</scope>
    <source>
        <strain evidence="1">PRA3</strain>
    </source>
</reference>
<accession>A0A077AXD8</accession>
<organism evidence="1 2">
    <name type="scientific">Candidatus Odyssella acanthamoebae</name>
    <dbReference type="NCBI Taxonomy" id="91604"/>
    <lineage>
        <taxon>Bacteria</taxon>
        <taxon>Pseudomonadati</taxon>
        <taxon>Pseudomonadota</taxon>
        <taxon>Alphaproteobacteria</taxon>
        <taxon>Holosporales</taxon>
        <taxon>Candidatus Paracaedibacteraceae</taxon>
        <taxon>Candidatus Odyssella</taxon>
    </lineage>
</organism>
<gene>
    <name evidence="1" type="ORF">ID47_07845</name>
</gene>
<dbReference type="STRING" id="91604.ID47_07845"/>